<dbReference type="Proteomes" id="UP001163336">
    <property type="component" value="Chromosome"/>
</dbReference>
<keyword evidence="2" id="KW-1185">Reference proteome</keyword>
<protein>
    <submittedName>
        <fullName evidence="1">Uncharacterized protein</fullName>
    </submittedName>
</protein>
<evidence type="ECO:0000313" key="2">
    <source>
        <dbReference type="Proteomes" id="UP001163336"/>
    </source>
</evidence>
<dbReference type="EMBL" id="AP026966">
    <property type="protein sequence ID" value="BDT60841.1"/>
    <property type="molecule type" value="Genomic_DNA"/>
</dbReference>
<accession>A0ABM8CC20</accession>
<gene>
    <name evidence="1" type="ORF">MasN3_43350</name>
</gene>
<sequence length="167" mass="18332">MPPCDWSPPEVEPDDCALAPPMLPLLPAVVPALLPVVLPLEPRALLPPVELPRLPLLPAALEPCEPLCWLLELELELELELPRLPELCEPLCMLLALLVPPMAPLLLPVAGLALLGEALVLPRLPDEPFWLLPEALLPWFRPEVWLLPMLEPAPSRLASLPFPSVGF</sequence>
<evidence type="ECO:0000313" key="1">
    <source>
        <dbReference type="EMBL" id="BDT60841.1"/>
    </source>
</evidence>
<organism evidence="1 2">
    <name type="scientific">Massilia varians</name>
    <dbReference type="NCBI Taxonomy" id="457921"/>
    <lineage>
        <taxon>Bacteria</taxon>
        <taxon>Pseudomonadati</taxon>
        <taxon>Pseudomonadota</taxon>
        <taxon>Betaproteobacteria</taxon>
        <taxon>Burkholderiales</taxon>
        <taxon>Oxalobacteraceae</taxon>
        <taxon>Telluria group</taxon>
        <taxon>Massilia</taxon>
    </lineage>
</organism>
<reference evidence="1" key="1">
    <citation type="submission" date="2022-11" db="EMBL/GenBank/DDBJ databases">
        <title>Isolation and characterization of PLA-degrading bacterium Massilia sp. from Antarctic soil.</title>
        <authorList>
            <person name="Sato K."/>
            <person name="Gomez-Fuentes C."/>
            <person name="Ahmad S.A."/>
            <person name="Zulkharnain A."/>
        </authorList>
    </citation>
    <scope>NUCLEOTIDE SEQUENCE</scope>
    <source>
        <strain evidence="1">N-3</strain>
    </source>
</reference>
<name>A0ABM8CC20_9BURK</name>
<proteinExistence type="predicted"/>